<evidence type="ECO:0000313" key="2">
    <source>
        <dbReference type="EMBL" id="CAJ60873.1"/>
    </source>
</evidence>
<reference evidence="2 3" key="1">
    <citation type="journal article" date="2007" name="Genome Res.">
        <title>Genome characteristics of facultatively symbiotic Frankia sp. strains reflect host range and host plant biogeography.</title>
        <authorList>
            <person name="Normand P."/>
            <person name="Lapierre P."/>
            <person name="Tisa L.S."/>
            <person name="Gogarten J.P."/>
            <person name="Alloisio N."/>
            <person name="Bagnarol E."/>
            <person name="Bassi C.A."/>
            <person name="Berry A.M."/>
            <person name="Bickhart D.M."/>
            <person name="Choisne N."/>
            <person name="Couloux A."/>
            <person name="Cournoyer B."/>
            <person name="Cruveiller S."/>
            <person name="Daubin V."/>
            <person name="Demange N."/>
            <person name="Francino M.P."/>
            <person name="Goltsman E."/>
            <person name="Huang Y."/>
            <person name="Kopp O.R."/>
            <person name="Labarre L."/>
            <person name="Lapidus A."/>
            <person name="Lavire C."/>
            <person name="Marechal J."/>
            <person name="Martinez M."/>
            <person name="Mastronunzio J.E."/>
            <person name="Mullin B.C."/>
            <person name="Niemann J."/>
            <person name="Pujic P."/>
            <person name="Rawnsley T."/>
            <person name="Rouy Z."/>
            <person name="Schenowitz C."/>
            <person name="Sellstedt A."/>
            <person name="Tavares F."/>
            <person name="Tomkins J.P."/>
            <person name="Vallenet D."/>
            <person name="Valverde C."/>
            <person name="Wall L.G."/>
            <person name="Wang Y."/>
            <person name="Medigue C."/>
            <person name="Benson D.R."/>
        </authorList>
    </citation>
    <scope>NUCLEOTIDE SEQUENCE [LARGE SCALE GENOMIC DNA]</scope>
    <source>
        <strain evidence="3">DSM 45986 / CECT 9034 / ACN14a</strain>
    </source>
</reference>
<organism evidence="2 3">
    <name type="scientific">Frankia alni (strain DSM 45986 / CECT 9034 / ACN14a)</name>
    <dbReference type="NCBI Taxonomy" id="326424"/>
    <lineage>
        <taxon>Bacteria</taxon>
        <taxon>Bacillati</taxon>
        <taxon>Actinomycetota</taxon>
        <taxon>Actinomycetes</taxon>
        <taxon>Frankiales</taxon>
        <taxon>Frankiaceae</taxon>
        <taxon>Frankia</taxon>
    </lineage>
</organism>
<sequence length="305" mass="33713">MESRPPTSRLRFVAAQTCRLTDSTYANVVTLLLWVTMSIERPATSPEQSPAPDQSAESRVDRPPEPTGRSSIETKVDALERRALSDDRPRPPERRTAVAPDAPLSPMERKLALLDSAAPRDPVGDASLDTAARKRDGSDGPERLGWKLTRIWRDSLPTTDGRAFYEKSDVEMRTTAAEARPAPGQYTADLHGTPSEFRVGRTRLDARQLSALIRADENWRGRPVRLVSCETGQGDDPVAQKVADELGVTVTAPTELAFNDERGNVVTTSRRRNEFGILVATRPHDGHWIDFHPTTKGDGNAPDYR</sequence>
<feature type="compositionally biased region" description="Polar residues" evidence="1">
    <location>
        <begin position="45"/>
        <end position="55"/>
    </location>
</feature>
<protein>
    <submittedName>
        <fullName evidence="2">Uncharacterized protein</fullName>
    </submittedName>
</protein>
<feature type="region of interest" description="Disordered" evidence="1">
    <location>
        <begin position="43"/>
        <end position="143"/>
    </location>
</feature>
<gene>
    <name evidence="2" type="ordered locus">FRAAL2224</name>
</gene>
<name>Q0RNL3_FRAAA</name>
<accession>Q0RNL3</accession>
<dbReference type="Proteomes" id="UP000000657">
    <property type="component" value="Chromosome"/>
</dbReference>
<proteinExistence type="predicted"/>
<dbReference type="HOGENOM" id="CLU_1048702_0_0_11"/>
<dbReference type="KEGG" id="fal:FRAAL2224"/>
<keyword evidence="3" id="KW-1185">Reference proteome</keyword>
<evidence type="ECO:0000256" key="1">
    <source>
        <dbReference type="SAM" id="MobiDB-lite"/>
    </source>
</evidence>
<dbReference type="eggNOG" id="COG3774">
    <property type="taxonomic scope" value="Bacteria"/>
</dbReference>
<dbReference type="STRING" id="326424.FRAAL2224"/>
<evidence type="ECO:0000313" key="3">
    <source>
        <dbReference type="Proteomes" id="UP000000657"/>
    </source>
</evidence>
<feature type="compositionally biased region" description="Basic and acidic residues" evidence="1">
    <location>
        <begin position="131"/>
        <end position="143"/>
    </location>
</feature>
<dbReference type="AlphaFoldDB" id="Q0RNL3"/>
<dbReference type="EMBL" id="CT573213">
    <property type="protein sequence ID" value="CAJ60873.1"/>
    <property type="molecule type" value="Genomic_DNA"/>
</dbReference>
<feature type="compositionally biased region" description="Basic and acidic residues" evidence="1">
    <location>
        <begin position="72"/>
        <end position="96"/>
    </location>
</feature>